<accession>A0A8X6HVL6</accession>
<dbReference type="EMBL" id="BMAO01009209">
    <property type="protein sequence ID" value="GFR29345.1"/>
    <property type="molecule type" value="Genomic_DNA"/>
</dbReference>
<evidence type="ECO:0000313" key="2">
    <source>
        <dbReference type="Proteomes" id="UP000887116"/>
    </source>
</evidence>
<proteinExistence type="predicted"/>
<dbReference type="OrthoDB" id="10530036at2759"/>
<gene>
    <name evidence="1" type="ORF">TNCT_732351</name>
</gene>
<keyword evidence="2" id="KW-1185">Reference proteome</keyword>
<organism evidence="1 2">
    <name type="scientific">Trichonephila clavata</name>
    <name type="common">Joro spider</name>
    <name type="synonym">Nephila clavata</name>
    <dbReference type="NCBI Taxonomy" id="2740835"/>
    <lineage>
        <taxon>Eukaryota</taxon>
        <taxon>Metazoa</taxon>
        <taxon>Ecdysozoa</taxon>
        <taxon>Arthropoda</taxon>
        <taxon>Chelicerata</taxon>
        <taxon>Arachnida</taxon>
        <taxon>Araneae</taxon>
        <taxon>Araneomorphae</taxon>
        <taxon>Entelegynae</taxon>
        <taxon>Araneoidea</taxon>
        <taxon>Nephilidae</taxon>
        <taxon>Trichonephila</taxon>
    </lineage>
</organism>
<comment type="caution">
    <text evidence="1">The sequence shown here is derived from an EMBL/GenBank/DDBJ whole genome shotgun (WGS) entry which is preliminary data.</text>
</comment>
<reference evidence="1" key="1">
    <citation type="submission" date="2020-07" db="EMBL/GenBank/DDBJ databases">
        <title>Multicomponent nature underlies the extraordinary mechanical properties of spider dragline silk.</title>
        <authorList>
            <person name="Kono N."/>
            <person name="Nakamura H."/>
            <person name="Mori M."/>
            <person name="Yoshida Y."/>
            <person name="Ohtoshi R."/>
            <person name="Malay A.D."/>
            <person name="Moran D.A.P."/>
            <person name="Tomita M."/>
            <person name="Numata K."/>
            <person name="Arakawa K."/>
        </authorList>
    </citation>
    <scope>NUCLEOTIDE SEQUENCE</scope>
</reference>
<evidence type="ECO:0000313" key="1">
    <source>
        <dbReference type="EMBL" id="GFR29345.1"/>
    </source>
</evidence>
<dbReference type="AlphaFoldDB" id="A0A8X6HVL6"/>
<sequence>MFRANRSSTETVELYHTFGELVSLSDPAQGEGGVRWERPEVPVVTDVSSLSLELSVRHQSLAALPEPSLPDPRGRTVNDRCSLQKPGEEDFFSLSSPCCFLSSCPGSTLRNFRLASLFARFLRDFSFVWIEINPSSALAKF</sequence>
<dbReference type="Proteomes" id="UP000887116">
    <property type="component" value="Unassembled WGS sequence"/>
</dbReference>
<protein>
    <submittedName>
        <fullName evidence="1">Uncharacterized protein</fullName>
    </submittedName>
</protein>
<name>A0A8X6HVL6_TRICU</name>